<dbReference type="AlphaFoldDB" id="A0A914XD93"/>
<reference evidence="14" key="1">
    <citation type="submission" date="2022-11" db="UniProtKB">
        <authorList>
            <consortium name="WormBaseParasite"/>
        </authorList>
    </citation>
    <scope>IDENTIFICATION</scope>
</reference>
<dbReference type="GO" id="GO:0050218">
    <property type="term" value="F:propionate-CoA ligase activity"/>
    <property type="evidence" value="ECO:0007669"/>
    <property type="project" value="UniProtKB-EC"/>
</dbReference>
<dbReference type="InterPro" id="IPR045851">
    <property type="entry name" value="AMP-bd_C_sf"/>
</dbReference>
<evidence type="ECO:0000256" key="4">
    <source>
        <dbReference type="ARBA" id="ARBA00013275"/>
    </source>
</evidence>
<evidence type="ECO:0000313" key="14">
    <source>
        <dbReference type="WBParaSite" id="PSAMB.scaffold74size85960.g1640.t1"/>
    </source>
</evidence>
<feature type="domain" description="AMP-dependent synthetase/ligase" evidence="10">
    <location>
        <begin position="101"/>
        <end position="487"/>
    </location>
</feature>
<dbReference type="EC" id="6.2.1.1" evidence="4"/>
<feature type="domain" description="AMP-binding enzyme C-terminal" evidence="11">
    <location>
        <begin position="553"/>
        <end position="631"/>
    </location>
</feature>
<dbReference type="PANTHER" id="PTHR43347">
    <property type="entry name" value="ACYL-COA SYNTHETASE"/>
    <property type="match status" value="1"/>
</dbReference>
<evidence type="ECO:0000256" key="7">
    <source>
        <dbReference type="ARBA" id="ARBA00042755"/>
    </source>
</evidence>
<evidence type="ECO:0000256" key="3">
    <source>
        <dbReference type="ARBA" id="ARBA00012985"/>
    </source>
</evidence>
<dbReference type="GO" id="GO:0005759">
    <property type="term" value="C:mitochondrial matrix"/>
    <property type="evidence" value="ECO:0007669"/>
    <property type="project" value="TreeGrafter"/>
</dbReference>
<proteinExistence type="inferred from homology"/>
<comment type="catalytic activity">
    <reaction evidence="8">
        <text>butanoate + ATP + CoA = butanoyl-CoA + AMP + diphosphate</text>
        <dbReference type="Rhea" id="RHEA:46172"/>
        <dbReference type="ChEBI" id="CHEBI:17968"/>
        <dbReference type="ChEBI" id="CHEBI:30616"/>
        <dbReference type="ChEBI" id="CHEBI:33019"/>
        <dbReference type="ChEBI" id="CHEBI:57287"/>
        <dbReference type="ChEBI" id="CHEBI:57371"/>
        <dbReference type="ChEBI" id="CHEBI:456215"/>
    </reaction>
    <physiologicalReaction direction="left-to-right" evidence="8">
        <dbReference type="Rhea" id="RHEA:46173"/>
    </physiologicalReaction>
</comment>
<evidence type="ECO:0000256" key="8">
    <source>
        <dbReference type="ARBA" id="ARBA00047935"/>
    </source>
</evidence>
<dbReference type="Pfam" id="PF13193">
    <property type="entry name" value="AMP-binding_C"/>
    <property type="match status" value="1"/>
</dbReference>
<dbReference type="InterPro" id="IPR042099">
    <property type="entry name" value="ANL_N_sf"/>
</dbReference>
<dbReference type="InterPro" id="IPR020845">
    <property type="entry name" value="AMP-binding_CS"/>
</dbReference>
<dbReference type="SUPFAM" id="SSF56801">
    <property type="entry name" value="Acetyl-CoA synthetase-like"/>
    <property type="match status" value="1"/>
</dbReference>
<dbReference type="GO" id="GO:0003987">
    <property type="term" value="F:acetate-CoA ligase activity"/>
    <property type="evidence" value="ECO:0007669"/>
    <property type="project" value="UniProtKB-EC"/>
</dbReference>
<evidence type="ECO:0000259" key="10">
    <source>
        <dbReference type="Pfam" id="PF00501"/>
    </source>
</evidence>
<dbReference type="Gene3D" id="3.30.300.30">
    <property type="match status" value="1"/>
</dbReference>
<dbReference type="Pfam" id="PF00501">
    <property type="entry name" value="AMP-binding"/>
    <property type="match status" value="1"/>
</dbReference>
<organism evidence="13 14">
    <name type="scientific">Plectus sambesii</name>
    <dbReference type="NCBI Taxonomy" id="2011161"/>
    <lineage>
        <taxon>Eukaryota</taxon>
        <taxon>Metazoa</taxon>
        <taxon>Ecdysozoa</taxon>
        <taxon>Nematoda</taxon>
        <taxon>Chromadorea</taxon>
        <taxon>Plectida</taxon>
        <taxon>Plectina</taxon>
        <taxon>Plectoidea</taxon>
        <taxon>Plectidae</taxon>
        <taxon>Plectus</taxon>
    </lineage>
</organism>
<keyword evidence="13" id="KW-1185">Reference proteome</keyword>
<comment type="catalytic activity">
    <reaction evidence="9">
        <text>propanoate + ATP + CoA = propanoyl-CoA + AMP + diphosphate</text>
        <dbReference type="Rhea" id="RHEA:20373"/>
        <dbReference type="ChEBI" id="CHEBI:17272"/>
        <dbReference type="ChEBI" id="CHEBI:30616"/>
        <dbReference type="ChEBI" id="CHEBI:33019"/>
        <dbReference type="ChEBI" id="CHEBI:57287"/>
        <dbReference type="ChEBI" id="CHEBI:57392"/>
        <dbReference type="ChEBI" id="CHEBI:456215"/>
        <dbReference type="EC" id="6.2.1.17"/>
    </reaction>
    <physiologicalReaction direction="left-to-right" evidence="9">
        <dbReference type="Rhea" id="RHEA:20374"/>
    </physiologicalReaction>
</comment>
<dbReference type="Gene3D" id="3.40.50.12780">
    <property type="entry name" value="N-terminal domain of ligase-like"/>
    <property type="match status" value="1"/>
</dbReference>
<dbReference type="Proteomes" id="UP000887566">
    <property type="component" value="Unplaced"/>
</dbReference>
<evidence type="ECO:0000256" key="5">
    <source>
        <dbReference type="ARBA" id="ARBA00029726"/>
    </source>
</evidence>
<evidence type="ECO:0000259" key="11">
    <source>
        <dbReference type="Pfam" id="PF13193"/>
    </source>
</evidence>
<evidence type="ECO:0000259" key="12">
    <source>
        <dbReference type="Pfam" id="PF16177"/>
    </source>
</evidence>
<dbReference type="Pfam" id="PF16177">
    <property type="entry name" value="ACAS_N"/>
    <property type="match status" value="1"/>
</dbReference>
<accession>A0A914XD93</accession>
<evidence type="ECO:0000256" key="2">
    <source>
        <dbReference type="ARBA" id="ARBA00006432"/>
    </source>
</evidence>
<dbReference type="InterPro" id="IPR025110">
    <property type="entry name" value="AMP-bd_C"/>
</dbReference>
<dbReference type="PROSITE" id="PS00455">
    <property type="entry name" value="AMP_BINDING"/>
    <property type="match status" value="1"/>
</dbReference>
<protein>
    <recommendedName>
        <fullName evidence="6">Acyl-CoA synthetase short-chain family member 3, mitochondrial</fullName>
        <ecNumber evidence="4">6.2.1.1</ecNumber>
        <ecNumber evidence="3">6.2.1.17</ecNumber>
    </recommendedName>
    <alternativeName>
        <fullName evidence="7">Acetate--CoA ligase 3</fullName>
    </alternativeName>
    <alternativeName>
        <fullName evidence="5">Propionate--CoA ligase</fullName>
    </alternativeName>
</protein>
<evidence type="ECO:0000256" key="9">
    <source>
        <dbReference type="ARBA" id="ARBA00049004"/>
    </source>
</evidence>
<comment type="catalytic activity">
    <reaction evidence="1">
        <text>acetate + ATP + CoA = acetyl-CoA + AMP + diphosphate</text>
        <dbReference type="Rhea" id="RHEA:23176"/>
        <dbReference type="ChEBI" id="CHEBI:30089"/>
        <dbReference type="ChEBI" id="CHEBI:30616"/>
        <dbReference type="ChEBI" id="CHEBI:33019"/>
        <dbReference type="ChEBI" id="CHEBI:57287"/>
        <dbReference type="ChEBI" id="CHEBI:57288"/>
        <dbReference type="ChEBI" id="CHEBI:456215"/>
        <dbReference type="EC" id="6.2.1.1"/>
    </reaction>
    <physiologicalReaction direction="left-to-right" evidence="1">
        <dbReference type="Rhea" id="RHEA:23177"/>
    </physiologicalReaction>
</comment>
<sequence>MHSSLRRFNFRLAISQPRAVIRRLASSSAEKGTYLPPTSYEEDYRWSLSDPESFWAAQANQLDWHKKWNKVLDNSHQPFTKWFVGGELNVCYNALDRHVYDGRGDRVALIYDSPVTGTKKKYTYEELLDEVQSFAGVLKRHGVKKGDRVLLYMPMIPEAIVAMLASARLGAVHIVVFGGFASKELAVRINHSEPRVIVTASAGVEPTRVIDYKPILDQAIELSDSKPQNVIIYQRPGYGKVKFQSGRDLDWDSEMAKSSGNVDPVPVEAHHPLYILHTSGTTGQPKGVVRPSGGYAVVLPWSMYRVYGIKPGETWWASSDLGWVVGHSYICYGPLLAGLTSVLYEGKPVGTPDAGQFFRLVSEHNVSMFFTAPTALRAIRQYDPDCVEGNKYEMKNLRVIHSAGEHLDYETRLWAQKEHTFNVPVLDHWWQTESGWPICAPCLGYQDANWNPPKDTSGLPVPGWNVQVLNDKGGQTESGELGRIVIKLPLPPGALSTFWQSDERFANTYFQQYQGYYDTMDAGARLEDGEISVMSRVDDVINVAGHRISGGALEEALLEHHVVVDCAIIGVPDSLKGHVPVAICVLRNDFTGDTKQVSAELIKLVREHVGAVAVLKKIIFVPKLPKTRSGKIARNTLSAMADSKPFQIPVTIEDSSVFPVILEEMKKAGLALKAELPK</sequence>
<evidence type="ECO:0000313" key="13">
    <source>
        <dbReference type="Proteomes" id="UP000887566"/>
    </source>
</evidence>
<dbReference type="PANTHER" id="PTHR43347:SF3">
    <property type="entry name" value="ACYL-COA SYNTHETASE SHORT-CHAIN FAMILY MEMBER 3, MITOCHONDRIAL"/>
    <property type="match status" value="1"/>
</dbReference>
<dbReference type="EC" id="6.2.1.17" evidence="3"/>
<comment type="similarity">
    <text evidence="2">Belongs to the ATP-dependent AMP-binding enzyme family.</text>
</comment>
<dbReference type="FunFam" id="3.40.50.12780:FF:000011">
    <property type="entry name" value="Acetyl-coenzyme A synthetase 2-like, mitochondrial"/>
    <property type="match status" value="1"/>
</dbReference>
<dbReference type="InterPro" id="IPR000873">
    <property type="entry name" value="AMP-dep_synth/lig_dom"/>
</dbReference>
<name>A0A914XD93_9BILA</name>
<dbReference type="InterPro" id="IPR032387">
    <property type="entry name" value="ACAS_N"/>
</dbReference>
<feature type="domain" description="Acetyl-coenzyme A synthetase N-terminal" evidence="12">
    <location>
        <begin position="40"/>
        <end position="94"/>
    </location>
</feature>
<dbReference type="WBParaSite" id="PSAMB.scaffold74size85960.g1640.t1">
    <property type="protein sequence ID" value="PSAMB.scaffold74size85960.g1640.t1"/>
    <property type="gene ID" value="PSAMB.scaffold74size85960.g1640"/>
</dbReference>
<evidence type="ECO:0000256" key="6">
    <source>
        <dbReference type="ARBA" id="ARBA00040004"/>
    </source>
</evidence>
<evidence type="ECO:0000256" key="1">
    <source>
        <dbReference type="ARBA" id="ARBA00001884"/>
    </source>
</evidence>